<name>A0A383E3U4_9ZZZZ</name>
<proteinExistence type="predicted"/>
<organism evidence="1">
    <name type="scientific">marine metagenome</name>
    <dbReference type="NCBI Taxonomy" id="408172"/>
    <lineage>
        <taxon>unclassified sequences</taxon>
        <taxon>metagenomes</taxon>
        <taxon>ecological metagenomes</taxon>
    </lineage>
</organism>
<evidence type="ECO:0000313" key="1">
    <source>
        <dbReference type="EMBL" id="SVE51456.1"/>
    </source>
</evidence>
<gene>
    <name evidence="1" type="ORF">METZ01_LOCUS504310</name>
</gene>
<reference evidence="1" key="1">
    <citation type="submission" date="2018-05" db="EMBL/GenBank/DDBJ databases">
        <authorList>
            <person name="Lanie J.A."/>
            <person name="Ng W.-L."/>
            <person name="Kazmierczak K.M."/>
            <person name="Andrzejewski T.M."/>
            <person name="Davidsen T.M."/>
            <person name="Wayne K.J."/>
            <person name="Tettelin H."/>
            <person name="Glass J.I."/>
            <person name="Rusch D."/>
            <person name="Podicherti R."/>
            <person name="Tsui H.-C.T."/>
            <person name="Winkler M.E."/>
        </authorList>
    </citation>
    <scope>NUCLEOTIDE SEQUENCE</scope>
</reference>
<dbReference type="EMBL" id="UINC01222599">
    <property type="protein sequence ID" value="SVE51456.1"/>
    <property type="molecule type" value="Genomic_DNA"/>
</dbReference>
<feature type="non-terminal residue" evidence="1">
    <location>
        <position position="133"/>
    </location>
</feature>
<protein>
    <submittedName>
        <fullName evidence="1">Uncharacterized protein</fullName>
    </submittedName>
</protein>
<sequence>MSHKFLKPPVFLVPIILGTGILFAQDTTYLSLPSASVNQHYHNVDIQVNQDCNGCMCPTGEPMYNTEIISFPDWLDTAYVTFFPDTSVYYYYYGGSYQLVLYGTPMDEDLGSGTILLHEYISFDAWDGYYENA</sequence>
<accession>A0A383E3U4</accession>
<dbReference type="AlphaFoldDB" id="A0A383E3U4"/>